<dbReference type="Proteomes" id="UP001239111">
    <property type="component" value="Chromosome 4"/>
</dbReference>
<gene>
    <name evidence="1" type="ORF">QAD02_009648</name>
</gene>
<sequence length="241" mass="27798">MDKHEHCQFYLERKQRYCRMTVKKGRSFCGEHQINDGSLNKIVDERINCPLDPSQHKRDNKLKDQEDEIRTLRVRADIADLKLDKVPEMSEIPSKVGIAKHLCGAATDLTLRCMTDSIQHCATSEIGIVIAFCCHHRCEYAHYVGHKFLEAQGFTKDDFPILCKLASWATCGIKQNNRTDSDRELIGRKVKTLLNWGRVEYLKDLGFDCRVVHYTTTDVTLENECIVAKFIRKNEPKPSQL</sequence>
<keyword evidence="2" id="KW-1185">Reference proteome</keyword>
<reference evidence="1" key="1">
    <citation type="submission" date="2023-04" db="EMBL/GenBank/DDBJ databases">
        <title>A chromosome-level genome assembly of the parasitoid wasp Eretmocerus hayati.</title>
        <authorList>
            <person name="Zhong Y."/>
            <person name="Liu S."/>
            <person name="Liu Y."/>
        </authorList>
    </citation>
    <scope>NUCLEOTIDE SEQUENCE</scope>
    <source>
        <strain evidence="1">ZJU_SS_LIU_2023</strain>
    </source>
</reference>
<proteinExistence type="predicted"/>
<comment type="caution">
    <text evidence="1">The sequence shown here is derived from an EMBL/GenBank/DDBJ whole genome shotgun (WGS) entry which is preliminary data.</text>
</comment>
<evidence type="ECO:0000313" key="2">
    <source>
        <dbReference type="Proteomes" id="UP001239111"/>
    </source>
</evidence>
<name>A0ACC2NA02_9HYME</name>
<evidence type="ECO:0000313" key="1">
    <source>
        <dbReference type="EMBL" id="KAJ8667985.1"/>
    </source>
</evidence>
<organism evidence="1 2">
    <name type="scientific">Eretmocerus hayati</name>
    <dbReference type="NCBI Taxonomy" id="131215"/>
    <lineage>
        <taxon>Eukaryota</taxon>
        <taxon>Metazoa</taxon>
        <taxon>Ecdysozoa</taxon>
        <taxon>Arthropoda</taxon>
        <taxon>Hexapoda</taxon>
        <taxon>Insecta</taxon>
        <taxon>Pterygota</taxon>
        <taxon>Neoptera</taxon>
        <taxon>Endopterygota</taxon>
        <taxon>Hymenoptera</taxon>
        <taxon>Apocrita</taxon>
        <taxon>Proctotrupomorpha</taxon>
        <taxon>Chalcidoidea</taxon>
        <taxon>Aphelinidae</taxon>
        <taxon>Aphelininae</taxon>
        <taxon>Eretmocerus</taxon>
    </lineage>
</organism>
<accession>A0ACC2NA02</accession>
<dbReference type="EMBL" id="CM056744">
    <property type="protein sequence ID" value="KAJ8667985.1"/>
    <property type="molecule type" value="Genomic_DNA"/>
</dbReference>
<protein>
    <submittedName>
        <fullName evidence="1">Uncharacterized protein</fullName>
    </submittedName>
</protein>